<name>A0P1Q2_ROSAI</name>
<comment type="caution">
    <text evidence="1">The sequence shown here is derived from an EMBL/GenBank/DDBJ whole genome shotgun (WGS) entry which is preliminary data.</text>
</comment>
<dbReference type="Proteomes" id="UP000004848">
    <property type="component" value="Unassembled WGS sequence"/>
</dbReference>
<dbReference type="AlphaFoldDB" id="A0P1Q2"/>
<accession>A0P1Q2</accession>
<evidence type="ECO:0000313" key="2">
    <source>
        <dbReference type="Proteomes" id="UP000004848"/>
    </source>
</evidence>
<dbReference type="EMBL" id="AAUW01000024">
    <property type="protein sequence ID" value="EAV40978.1"/>
    <property type="molecule type" value="Genomic_DNA"/>
</dbReference>
<proteinExistence type="predicted"/>
<protein>
    <submittedName>
        <fullName evidence="1">Uncharacterized protein</fullName>
    </submittedName>
</protein>
<sequence>MPGLIPAIWQSAFCGDRHVVIAGGLGEGAVARLQHDVLDRNVPVGGFRQKTGTQTMRGGFTRIKTRKCTPFLEDGIDRLRGESAVLEVALLINGAEHAAVADLSSLQPRLQRIGASADQKHRIIV</sequence>
<evidence type="ECO:0000313" key="1">
    <source>
        <dbReference type="EMBL" id="EAV40978.1"/>
    </source>
</evidence>
<organism evidence="1 2">
    <name type="scientific">Roseibium aggregatum (strain ATCC 25650 / DSM 13394 / JCM 20685 / NBRC 16684 / NCIMB 2208 / IAM 12614 / B1)</name>
    <name type="common">Stappia aggregata</name>
    <dbReference type="NCBI Taxonomy" id="384765"/>
    <lineage>
        <taxon>Bacteria</taxon>
        <taxon>Pseudomonadati</taxon>
        <taxon>Pseudomonadota</taxon>
        <taxon>Alphaproteobacteria</taxon>
        <taxon>Hyphomicrobiales</taxon>
        <taxon>Stappiaceae</taxon>
        <taxon>Roseibium</taxon>
    </lineage>
</organism>
<reference evidence="1 2" key="1">
    <citation type="submission" date="2006-05" db="EMBL/GenBank/DDBJ databases">
        <authorList>
            <person name="King G."/>
            <person name="Ferriera S."/>
            <person name="Johnson J."/>
            <person name="Kravitz S."/>
            <person name="Beeson K."/>
            <person name="Sutton G."/>
            <person name="Rogers Y.-H."/>
            <person name="Friedman R."/>
            <person name="Frazier M."/>
            <person name="Venter J.C."/>
        </authorList>
    </citation>
    <scope>NUCLEOTIDE SEQUENCE [LARGE SCALE GENOMIC DNA]</scope>
    <source>
        <strain evidence="2">ATCC 25650 / DSM 13394 / JCM 20685 / NBRC 16684 / NCIMB 2208 / IAM 12614 / B1</strain>
    </source>
</reference>
<gene>
    <name evidence="1" type="ORF">SIAM614_29651</name>
</gene>